<feature type="compositionally biased region" description="Polar residues" evidence="1">
    <location>
        <begin position="948"/>
        <end position="975"/>
    </location>
</feature>
<evidence type="ECO:0000313" key="3">
    <source>
        <dbReference type="Proteomes" id="UP001147747"/>
    </source>
</evidence>
<gene>
    <name evidence="2" type="ORF">N7509_008957</name>
</gene>
<dbReference type="EMBL" id="JAPZBU010000009">
    <property type="protein sequence ID" value="KAJ5386416.1"/>
    <property type="molecule type" value="Genomic_DNA"/>
</dbReference>
<protein>
    <submittedName>
        <fullName evidence="2">Uncharacterized protein</fullName>
    </submittedName>
</protein>
<feature type="region of interest" description="Disordered" evidence="1">
    <location>
        <begin position="392"/>
        <end position="417"/>
    </location>
</feature>
<feature type="region of interest" description="Disordered" evidence="1">
    <location>
        <begin position="948"/>
        <end position="987"/>
    </location>
</feature>
<dbReference type="RefSeq" id="XP_056484214.1">
    <property type="nucleotide sequence ID" value="XM_056633594.1"/>
</dbReference>
<proteinExistence type="predicted"/>
<keyword evidence="3" id="KW-1185">Reference proteome</keyword>
<dbReference type="OrthoDB" id="5341924at2759"/>
<reference evidence="2" key="2">
    <citation type="journal article" date="2023" name="IMA Fungus">
        <title>Comparative genomic study of the Penicillium genus elucidates a diverse pangenome and 15 lateral gene transfer events.</title>
        <authorList>
            <person name="Petersen C."/>
            <person name="Sorensen T."/>
            <person name="Nielsen M.R."/>
            <person name="Sondergaard T.E."/>
            <person name="Sorensen J.L."/>
            <person name="Fitzpatrick D.A."/>
            <person name="Frisvad J.C."/>
            <person name="Nielsen K.L."/>
        </authorList>
    </citation>
    <scope>NUCLEOTIDE SEQUENCE</scope>
    <source>
        <strain evidence="2">IBT 29677</strain>
    </source>
</reference>
<organism evidence="2 3">
    <name type="scientific">Penicillium cosmopolitanum</name>
    <dbReference type="NCBI Taxonomy" id="1131564"/>
    <lineage>
        <taxon>Eukaryota</taxon>
        <taxon>Fungi</taxon>
        <taxon>Dikarya</taxon>
        <taxon>Ascomycota</taxon>
        <taxon>Pezizomycotina</taxon>
        <taxon>Eurotiomycetes</taxon>
        <taxon>Eurotiomycetidae</taxon>
        <taxon>Eurotiales</taxon>
        <taxon>Aspergillaceae</taxon>
        <taxon>Penicillium</taxon>
    </lineage>
</organism>
<feature type="compositionally biased region" description="Basic and acidic residues" evidence="1">
    <location>
        <begin position="392"/>
        <end position="415"/>
    </location>
</feature>
<dbReference type="GeneID" id="81372574"/>
<evidence type="ECO:0000256" key="1">
    <source>
        <dbReference type="SAM" id="MobiDB-lite"/>
    </source>
</evidence>
<dbReference type="AlphaFoldDB" id="A0A9W9VNI1"/>
<name>A0A9W9VNI1_9EURO</name>
<comment type="caution">
    <text evidence="2">The sequence shown here is derived from an EMBL/GenBank/DDBJ whole genome shotgun (WGS) entry which is preliminary data.</text>
</comment>
<feature type="compositionally biased region" description="Basic and acidic residues" evidence="1">
    <location>
        <begin position="976"/>
        <end position="986"/>
    </location>
</feature>
<accession>A0A9W9VNI1</accession>
<sequence length="1043" mass="116551">MIRSLRPGRLHRLGRGPYNPRPLALPCLYLSRAHSRSSSTTKRPLTLEEYKFICNYTNLSKSPVSLKSHNPNVWIPSLVSCLKSTQERQQPAASVRSTGAITQHAKDLDRGHALMSYLWLAKTWRGMDLLAHLGFKLKQWSTVHALLNELIDTYELLAPFMGVKNPAPNLEWFIADSGLSLNSLSSLKLSNSELKQVQLPASKLDLNVATRRPSVDNLGQRLLGSVLMNLGSLVLSAADHSATESKFAMSCVFRILARLHHLGLISDKVYQYQPADPDQISFRPPGLNLLSTHIMTVLSDAAWLEHETTLANTATEAGEEPPFLPFNVGFRELGPEIWLELILWCCVEHGFSKHGAYLLRDMSKRTDDRAWKFTSWAPLVRSLDTVRQTDISKEESWRHPDNDEPLRRFKNDKRPPFNGLGRRTISTEVVASIRDMLHNKTFVSLGTTGMSSSDLLDLTTSLTQLLEPTATNDELKPTNRSTNWNFNRMMESGSLIPNNDPIAFENVLRYTQNVVPPWGGQPIPTDKRLNDITKAQLYDETAAISGLIEYNVRSSSRTMQAATAFSGYARLQSIVDASKSYHIREFFEKFDQHDSPDFSFFESRQLDSSLGESSLPQIQSVTMAELLDLVTNCRAFDFGNWLLFNNDIDGPPIAKASYGDQALAPSILRFAAATQNQELSDEVIAALSPPLSTNTLKAVVNLHISLESWDRALFTLGFMRDYRAKSWGFSNITALAAKILRLHGSIQRKLASGFHSAEKEQESLARASALLVRLFQGEFSTSPSKSERVNKLQRLVLKRIWSLVDVLPGPLVDVLPSPLVDTLKQASADRASPRDKVVQIPINAFHDVLSAVVDVYGSKAGKKLFDECCLDVQTPAQVRTKAGGVVRLQTAAERKHHEVSGDRSFNAQWHEYHQSKLVIPKVSTFRILAQAAYREFKLDEAHANANQTSPFLSASPSRTSPLVTPHSLVNPSRRNGFQEKTLKDDPNSSAILPATESEAILDFCVSKFIQENMEESSIELELPGYMARMRFRGILGNESFHPP</sequence>
<reference evidence="2" key="1">
    <citation type="submission" date="2022-12" db="EMBL/GenBank/DDBJ databases">
        <authorList>
            <person name="Petersen C."/>
        </authorList>
    </citation>
    <scope>NUCLEOTIDE SEQUENCE</scope>
    <source>
        <strain evidence="2">IBT 29677</strain>
    </source>
</reference>
<dbReference type="Proteomes" id="UP001147747">
    <property type="component" value="Unassembled WGS sequence"/>
</dbReference>
<evidence type="ECO:0000313" key="2">
    <source>
        <dbReference type="EMBL" id="KAJ5386416.1"/>
    </source>
</evidence>